<evidence type="ECO:0000313" key="1">
    <source>
        <dbReference type="EMBL" id="KAL0931162.1"/>
    </source>
</evidence>
<comment type="caution">
    <text evidence="1">The sequence shown here is derived from an EMBL/GenBank/DDBJ whole genome shotgun (WGS) entry which is preliminary data.</text>
</comment>
<evidence type="ECO:0000313" key="2">
    <source>
        <dbReference type="Proteomes" id="UP000805649"/>
    </source>
</evidence>
<reference evidence="1 2" key="1">
    <citation type="journal article" date="2020" name="Phytopathology">
        <title>Genome Sequence Resources of Colletotrichum truncatum, C. plurivorum, C. musicola, and C. sojae: Four Species Pathogenic to Soybean (Glycine max).</title>
        <authorList>
            <person name="Rogerio F."/>
            <person name="Boufleur T.R."/>
            <person name="Ciampi-Guillardi M."/>
            <person name="Sukno S.A."/>
            <person name="Thon M.R."/>
            <person name="Massola Junior N.S."/>
            <person name="Baroncelli R."/>
        </authorList>
    </citation>
    <scope>NUCLEOTIDE SEQUENCE [LARGE SCALE GENOMIC DNA]</scope>
    <source>
        <strain evidence="1 2">CMES1059</strain>
    </source>
</reference>
<gene>
    <name evidence="1" type="ORF">CTRU02_213897</name>
</gene>
<keyword evidence="2" id="KW-1185">Reference proteome</keyword>
<dbReference type="Proteomes" id="UP000805649">
    <property type="component" value="Unassembled WGS sequence"/>
</dbReference>
<dbReference type="EMBL" id="VUJX02000010">
    <property type="protein sequence ID" value="KAL0931162.1"/>
    <property type="molecule type" value="Genomic_DNA"/>
</dbReference>
<accession>A0ACC3YH01</accession>
<proteinExistence type="predicted"/>
<sequence>MAQWARLWELPMEAPPSWSKEIVFTALAVGARVCPVIGQDGLRLAAYWAHHFSEAIEIPINAMREPSLQLVHLLLLKAMYALHEHRFNDTFFYVGCASRTCIALGLNRAAVIAGPGIKKEQFRLAFWMTYIMERTSALIVGRPSSLRDEDIDTPYPEGSRASSSSTYIEDIPPCGRITDWSFVGIMAKLGHVSDCVMSGIYSVQKVSDARDLLMETNIHGCELALENIKNNLPAYLDFQKLEAPVGTDWQELQRLHIGMVHQFMRMLVHRPALIFTTYFSSISEAQSNIPGSIQLQSSIDISRKSAKGIITLAHESLSTRQPDARSDGSLAIYIIAACITLLYEVLDPATTPLHAKDTFSSVEQAIQCLDGMKHFAPTTGKTLSSDIMQMAKNVLFCSTGFGATDACDEFTAEFPWLRYVIVIFSFLLVLVLPCQSTTSLSSAISYVSSY</sequence>
<organism evidence="1 2">
    <name type="scientific">Colletotrichum truncatum</name>
    <name type="common">Anthracnose fungus</name>
    <name type="synonym">Colletotrichum capsici</name>
    <dbReference type="NCBI Taxonomy" id="5467"/>
    <lineage>
        <taxon>Eukaryota</taxon>
        <taxon>Fungi</taxon>
        <taxon>Dikarya</taxon>
        <taxon>Ascomycota</taxon>
        <taxon>Pezizomycotina</taxon>
        <taxon>Sordariomycetes</taxon>
        <taxon>Hypocreomycetidae</taxon>
        <taxon>Glomerellales</taxon>
        <taxon>Glomerellaceae</taxon>
        <taxon>Colletotrichum</taxon>
        <taxon>Colletotrichum truncatum species complex</taxon>
    </lineage>
</organism>
<protein>
    <submittedName>
        <fullName evidence="1">C6 transcription factor</fullName>
    </submittedName>
</protein>
<name>A0ACC3YH01_COLTU</name>